<dbReference type="Gene3D" id="2.120.10.30">
    <property type="entry name" value="TolB, C-terminal domain"/>
    <property type="match status" value="1"/>
</dbReference>
<dbReference type="CDD" id="cd05819">
    <property type="entry name" value="NHL"/>
    <property type="match status" value="1"/>
</dbReference>
<name>A0A813SAW7_9BILA</name>
<dbReference type="PANTHER" id="PTHR24104">
    <property type="entry name" value="E3 UBIQUITIN-PROTEIN LIGASE NHLRC1-RELATED"/>
    <property type="match status" value="1"/>
</dbReference>
<dbReference type="GO" id="GO:0008270">
    <property type="term" value="F:zinc ion binding"/>
    <property type="evidence" value="ECO:0007669"/>
    <property type="project" value="UniProtKB-KW"/>
</dbReference>
<keyword evidence="1" id="KW-0677">Repeat</keyword>
<reference evidence="3" key="1">
    <citation type="submission" date="2021-02" db="EMBL/GenBank/DDBJ databases">
        <authorList>
            <person name="Nowell W R."/>
        </authorList>
    </citation>
    <scope>NUCLEOTIDE SEQUENCE</scope>
</reference>
<dbReference type="SUPFAM" id="SSF63825">
    <property type="entry name" value="YWTD domain"/>
    <property type="match status" value="1"/>
</dbReference>
<dbReference type="Gene3D" id="3.90.176.10">
    <property type="entry name" value="Toxin ADP-ribosyltransferase, Chain A, domain 1"/>
    <property type="match status" value="1"/>
</dbReference>
<dbReference type="AlphaFoldDB" id="A0A813SAW7"/>
<feature type="repeat" description="NHL" evidence="2">
    <location>
        <begin position="511"/>
        <end position="548"/>
    </location>
</feature>
<proteinExistence type="predicted"/>
<dbReference type="Proteomes" id="UP000663864">
    <property type="component" value="Unassembled WGS sequence"/>
</dbReference>
<evidence type="ECO:0000313" key="4">
    <source>
        <dbReference type="Proteomes" id="UP000663864"/>
    </source>
</evidence>
<dbReference type="SUPFAM" id="SSF56399">
    <property type="entry name" value="ADP-ribosylation"/>
    <property type="match status" value="1"/>
</dbReference>
<organism evidence="3 4">
    <name type="scientific">Rotaria sordida</name>
    <dbReference type="NCBI Taxonomy" id="392033"/>
    <lineage>
        <taxon>Eukaryota</taxon>
        <taxon>Metazoa</taxon>
        <taxon>Spiralia</taxon>
        <taxon>Gnathifera</taxon>
        <taxon>Rotifera</taxon>
        <taxon>Eurotatoria</taxon>
        <taxon>Bdelloidea</taxon>
        <taxon>Philodinida</taxon>
        <taxon>Philodinidae</taxon>
        <taxon>Rotaria</taxon>
    </lineage>
</organism>
<sequence length="648" mass="73341">MAGTIIPADDIYTNANDSNLETLCLIWLDANVNVKYIQDTERQLCSIINRFKTFQNVEQCQKYIERRSQQDQLVIVTSGRLGQVIVPSIHKLRQVLSIYVYCTDKKSNKKWADKFSKMKDVVINLDKLIARIKADHRIQRKIEEPLVINIFTTNFGKGKSTSGVNGKFVFSQVFIDCLLRLKSTETDKNELINHCKQQYEGNSNELKNINEFEKTYSPDKVLWWYSRESFFYNTLNAVLRNAKTHLVFLFRSFICDMYHQLKKYQITHSLQVYRCQMISSDELETLKQSIGQLISVNSFFSTSTDYAVAVSYLKDHHVKDNLESVLFEINADPKMATTKPFADIMISNTPVNVQWAQNGVIVAGGYGNGHSSYQLCFPHGFFIDDDQTMVIADNGNNRIVQWKVGGKHGKVMAGDRGPGNRLDQLNQPTDVIIDKATDSLIICDGDNRRLLRWSRRNDTNQGEILLDNVRCYGLAMDDQRYLYISDTKHNEVRRYQLGDKKGIVVAGGNGKGANLNQLNIPTYIFVDKQQAVYVSERHNHRVTKWNKDATAGIIVAGGQGQGQALTQLSQPEGLFVDPLGTVYVVDSFNNRVMCWPQGAKQGTVIIGGNGRGQEANQLNGSMGLSSDRHGNLYVADCGNDRILRYSVV</sequence>
<evidence type="ECO:0000256" key="2">
    <source>
        <dbReference type="PROSITE-ProRule" id="PRU00504"/>
    </source>
</evidence>
<dbReference type="PROSITE" id="PS51125">
    <property type="entry name" value="NHL"/>
    <property type="match status" value="2"/>
</dbReference>
<evidence type="ECO:0000256" key="1">
    <source>
        <dbReference type="ARBA" id="ARBA00022737"/>
    </source>
</evidence>
<dbReference type="InterPro" id="IPR011042">
    <property type="entry name" value="6-blade_b-propeller_TolB-like"/>
</dbReference>
<dbReference type="GO" id="GO:0061630">
    <property type="term" value="F:ubiquitin protein ligase activity"/>
    <property type="evidence" value="ECO:0007669"/>
    <property type="project" value="TreeGrafter"/>
</dbReference>
<dbReference type="GO" id="GO:0000209">
    <property type="term" value="P:protein polyubiquitination"/>
    <property type="evidence" value="ECO:0007669"/>
    <property type="project" value="TreeGrafter"/>
</dbReference>
<dbReference type="GO" id="GO:0043161">
    <property type="term" value="P:proteasome-mediated ubiquitin-dependent protein catabolic process"/>
    <property type="evidence" value="ECO:0007669"/>
    <property type="project" value="TreeGrafter"/>
</dbReference>
<comment type="caution">
    <text evidence="3">The sequence shown here is derived from an EMBL/GenBank/DDBJ whole genome shotgun (WGS) entry which is preliminary data.</text>
</comment>
<dbReference type="InterPro" id="IPR050952">
    <property type="entry name" value="TRIM-NHL_E3_ligases"/>
</dbReference>
<dbReference type="PANTHER" id="PTHR24104:SF25">
    <property type="entry name" value="PROTEIN LIN-41"/>
    <property type="match status" value="1"/>
</dbReference>
<evidence type="ECO:0000313" key="3">
    <source>
        <dbReference type="EMBL" id="CAF0793686.1"/>
    </source>
</evidence>
<accession>A0A813SAW7</accession>
<dbReference type="InterPro" id="IPR001258">
    <property type="entry name" value="NHL_repeat"/>
</dbReference>
<dbReference type="Gene3D" id="2.40.10.500">
    <property type="match status" value="2"/>
</dbReference>
<gene>
    <name evidence="3" type="ORF">ZHD862_LOCUS2042</name>
</gene>
<feature type="repeat" description="NHL" evidence="2">
    <location>
        <begin position="562"/>
        <end position="598"/>
    </location>
</feature>
<protein>
    <submittedName>
        <fullName evidence="3">Uncharacterized protein</fullName>
    </submittedName>
</protein>
<dbReference type="EMBL" id="CAJNOT010000038">
    <property type="protein sequence ID" value="CAF0793686.1"/>
    <property type="molecule type" value="Genomic_DNA"/>
</dbReference>